<feature type="domain" description="Orc1-like AAA ATPase" evidence="5">
    <location>
        <begin position="112"/>
        <end position="296"/>
    </location>
</feature>
<dbReference type="InterPro" id="IPR027417">
    <property type="entry name" value="P-loop_NTPase"/>
</dbReference>
<keyword evidence="2" id="KW-0067">ATP-binding</keyword>
<dbReference type="InterPro" id="IPR041664">
    <property type="entry name" value="AAA_16"/>
</dbReference>
<evidence type="ECO:0000313" key="6">
    <source>
        <dbReference type="EMBL" id="TMQ69821.1"/>
    </source>
</evidence>
<dbReference type="Gene3D" id="3.40.50.300">
    <property type="entry name" value="P-loop containing nucleotide triphosphate hydrolases"/>
    <property type="match status" value="1"/>
</dbReference>
<dbReference type="Pfam" id="PF13191">
    <property type="entry name" value="AAA_16"/>
    <property type="match status" value="1"/>
</dbReference>
<feature type="non-terminal residue" evidence="6">
    <location>
        <position position="1"/>
    </location>
</feature>
<dbReference type="PANTHER" id="PTHR16305:SF28">
    <property type="entry name" value="GUANYLATE CYCLASE DOMAIN-CONTAINING PROTEIN"/>
    <property type="match status" value="1"/>
</dbReference>
<protein>
    <recommendedName>
        <fullName evidence="8">Guanylate cyclase domain-containing protein</fullName>
    </recommendedName>
</protein>
<dbReference type="Gene3D" id="1.25.40.10">
    <property type="entry name" value="Tetratricopeptide repeat domain"/>
    <property type="match status" value="1"/>
</dbReference>
<dbReference type="InterPro" id="IPR001054">
    <property type="entry name" value="A/G_cyclase"/>
</dbReference>
<dbReference type="GO" id="GO:0035556">
    <property type="term" value="P:intracellular signal transduction"/>
    <property type="evidence" value="ECO:0007669"/>
    <property type="project" value="InterPro"/>
</dbReference>
<dbReference type="GO" id="GO:0005737">
    <property type="term" value="C:cytoplasm"/>
    <property type="evidence" value="ECO:0007669"/>
    <property type="project" value="TreeGrafter"/>
</dbReference>
<reference evidence="6 7" key="1">
    <citation type="journal article" date="2019" name="Nat. Microbiol.">
        <title>Mediterranean grassland soil C-N compound turnover is dependent on rainfall and depth, and is mediated by genomically divergent microorganisms.</title>
        <authorList>
            <person name="Diamond S."/>
            <person name="Andeer P.F."/>
            <person name="Li Z."/>
            <person name="Crits-Christoph A."/>
            <person name="Burstein D."/>
            <person name="Anantharaman K."/>
            <person name="Lane K.R."/>
            <person name="Thomas B.C."/>
            <person name="Pan C."/>
            <person name="Northen T.R."/>
            <person name="Banfield J.F."/>
        </authorList>
    </citation>
    <scope>NUCLEOTIDE SEQUENCE [LARGE SCALE GENOMIC DNA]</scope>
    <source>
        <strain evidence="6">WS_11</strain>
    </source>
</reference>
<organism evidence="6 7">
    <name type="scientific">Eiseniibacteriota bacterium</name>
    <dbReference type="NCBI Taxonomy" id="2212470"/>
    <lineage>
        <taxon>Bacteria</taxon>
        <taxon>Candidatus Eiseniibacteriota</taxon>
    </lineage>
</organism>
<dbReference type="Proteomes" id="UP000319771">
    <property type="component" value="Unassembled WGS sequence"/>
</dbReference>
<evidence type="ECO:0000259" key="4">
    <source>
        <dbReference type="Pfam" id="PF00211"/>
    </source>
</evidence>
<comment type="caution">
    <text evidence="6">The sequence shown here is derived from an EMBL/GenBank/DDBJ whole genome shotgun (WGS) entry which is preliminary data.</text>
</comment>
<keyword evidence="1" id="KW-0547">Nucleotide-binding</keyword>
<dbReference type="GO" id="GO:0005524">
    <property type="term" value="F:ATP binding"/>
    <property type="evidence" value="ECO:0007669"/>
    <property type="project" value="UniProtKB-KW"/>
</dbReference>
<dbReference type="Gene3D" id="3.30.70.1230">
    <property type="entry name" value="Nucleotide cyclase"/>
    <property type="match status" value="1"/>
</dbReference>
<dbReference type="Pfam" id="PF00211">
    <property type="entry name" value="Guanylate_cyc"/>
    <property type="match status" value="1"/>
</dbReference>
<dbReference type="InterPro" id="IPR011990">
    <property type="entry name" value="TPR-like_helical_dom_sf"/>
</dbReference>
<dbReference type="AlphaFoldDB" id="A0A538U1Y8"/>
<gene>
    <name evidence="6" type="ORF">E6K81_14030</name>
</gene>
<evidence type="ECO:0000256" key="1">
    <source>
        <dbReference type="ARBA" id="ARBA00022741"/>
    </source>
</evidence>
<evidence type="ECO:0008006" key="8">
    <source>
        <dbReference type="Google" id="ProtNLM"/>
    </source>
</evidence>
<sequence length="1043" mass="112082">VGGVPRLAPEADSLQARAGVLTGEAAITVGLVGQGMIAGDLVNTASRLQSIATPGTVLVGDATYRAASRSIAFEDAGQRELKGKELPVQLWRAVSVVAKRGGEGRSATLEPPFVGRDDELSQLKDLFHATSRDGKSRLVTLSGVAGIGKSRLLWELEKYLDGVVDLVYWHGGRSPSYGEGISYWALAEMVRGRAGIAESDDQATARERIRQMLAEFVPSDEDRRWIEPRLTGLLGIDELPSESRDELFAAWRTLFERIAERAPTILAFSDLQWADQGLLEFIEQLLSWSRASPIFVLAEARPELYERRPTWGHGVRSATLIHLDPLGDEDMRRLLTGLVPKLPDAALRRIVERAEGVPLYAVETLRMLIDRGVIQPSESGFALTGELPELAVPETLHALIAARLDALTPEQRSVLADGSVLGVSFTVPSLMAVSGLHEAEVSKLLDALVARELLTLDIDPRSPERGQYRFLQGVVREVAYQSMGKRSRQAKHLAAARFFESLGEGELAGVLATHYLAAYRAAPAGPEAEALAAQARIALRGAADRATALHDLLGGLAYIEQALPITPDPVDQAALHERAVPLAGEAAQFPRALEHARAAAAIYADLGDRLGVVRAKARQAFAQLAEHQDQTAIALLRDALADTADLGPSADIAHAQAELGRALMLAGEVESIEWCDRVLEQSAVATPEIVLEAVITKGTALQNVGRDLEGEIILRGAALVADSMGALFSAIRARNNLRVQLQSSDLRASLELTRELLEISRKFGQRTWVLHGAAALVDISFRLGDWDSYLDEAKAEHVEASGYYRSWFAAEEAMRETYRGDPAAAEATLKRLLESEGSATSEQAITWHTAAMAEAQLAQGRAEEAFATAAESWSHSAEADRAYVAGLFAAGAAADSTKVEAVRAAWRAAGAGQLPLHIALERIADALTSAIDGRWNDARAAYSAALDALEQVGEQLTIARLRVALAHLAGDRIPEVAAKVPEAEAFFAERGASSWVATYRASARVPSRQRGSAVAMSETNEPEPSEGARKAVGRSSGSVRTTG</sequence>
<dbReference type="InterPro" id="IPR029787">
    <property type="entry name" value="Nucleotide_cyclase"/>
</dbReference>
<dbReference type="SUPFAM" id="SSF52540">
    <property type="entry name" value="P-loop containing nucleoside triphosphate hydrolases"/>
    <property type="match status" value="1"/>
</dbReference>
<dbReference type="EMBL" id="VBPB01000276">
    <property type="protein sequence ID" value="TMQ69821.1"/>
    <property type="molecule type" value="Genomic_DNA"/>
</dbReference>
<evidence type="ECO:0000256" key="3">
    <source>
        <dbReference type="SAM" id="MobiDB-lite"/>
    </source>
</evidence>
<evidence type="ECO:0000256" key="2">
    <source>
        <dbReference type="ARBA" id="ARBA00022840"/>
    </source>
</evidence>
<dbReference type="CDD" id="cd07302">
    <property type="entry name" value="CHD"/>
    <property type="match status" value="1"/>
</dbReference>
<evidence type="ECO:0000259" key="5">
    <source>
        <dbReference type="Pfam" id="PF13191"/>
    </source>
</evidence>
<proteinExistence type="predicted"/>
<accession>A0A538U1Y8</accession>
<dbReference type="PANTHER" id="PTHR16305">
    <property type="entry name" value="TESTICULAR SOLUBLE ADENYLYL CYCLASE"/>
    <property type="match status" value="1"/>
</dbReference>
<feature type="domain" description="Guanylate cyclase" evidence="4">
    <location>
        <begin position="12"/>
        <end position="85"/>
    </location>
</feature>
<feature type="region of interest" description="Disordered" evidence="3">
    <location>
        <begin position="1003"/>
        <end position="1043"/>
    </location>
</feature>
<dbReference type="GO" id="GO:0004016">
    <property type="term" value="F:adenylate cyclase activity"/>
    <property type="evidence" value="ECO:0007669"/>
    <property type="project" value="UniProtKB-ARBA"/>
</dbReference>
<dbReference type="GO" id="GO:0009190">
    <property type="term" value="P:cyclic nucleotide biosynthetic process"/>
    <property type="evidence" value="ECO:0007669"/>
    <property type="project" value="InterPro"/>
</dbReference>
<name>A0A538U1Y8_UNCEI</name>
<evidence type="ECO:0000313" key="7">
    <source>
        <dbReference type="Proteomes" id="UP000319771"/>
    </source>
</evidence>
<dbReference type="SUPFAM" id="SSF55073">
    <property type="entry name" value="Nucleotide cyclase"/>
    <property type="match status" value="1"/>
</dbReference>